<reference evidence="1 2" key="1">
    <citation type="journal article" date="2004" name="Proc. Natl. Acad. Sci. U.S.A.">
        <title>The complete genomic sequence of Nocardia farcinica IFM 10152.</title>
        <authorList>
            <person name="Ishikawa J."/>
            <person name="Yamashita A."/>
            <person name="Mikami Y."/>
            <person name="Hoshino Y."/>
            <person name="Kurita H."/>
            <person name="Hotta K."/>
            <person name="Shiba T."/>
            <person name="Hattori M."/>
        </authorList>
    </citation>
    <scope>NUCLEOTIDE SEQUENCE [LARGE SCALE GENOMIC DNA]</scope>
    <source>
        <strain evidence="1 2">IFM 10152</strain>
    </source>
</reference>
<evidence type="ECO:0000313" key="2">
    <source>
        <dbReference type="Proteomes" id="UP000006820"/>
    </source>
</evidence>
<keyword evidence="2" id="KW-1185">Reference proteome</keyword>
<dbReference type="STRING" id="247156.NFA_40220"/>
<organism evidence="1 2">
    <name type="scientific">Nocardia farcinica (strain IFM 10152)</name>
    <dbReference type="NCBI Taxonomy" id="247156"/>
    <lineage>
        <taxon>Bacteria</taxon>
        <taxon>Bacillati</taxon>
        <taxon>Actinomycetota</taxon>
        <taxon>Actinomycetes</taxon>
        <taxon>Mycobacteriales</taxon>
        <taxon>Nocardiaceae</taxon>
        <taxon>Nocardia</taxon>
    </lineage>
</organism>
<dbReference type="RefSeq" id="WP_011210555.1">
    <property type="nucleotide sequence ID" value="NC_006361.1"/>
</dbReference>
<name>Q5YSH1_NOCFA</name>
<accession>Q5YSH1</accession>
<evidence type="ECO:0000313" key="1">
    <source>
        <dbReference type="EMBL" id="BAD58870.1"/>
    </source>
</evidence>
<dbReference type="Proteomes" id="UP000006820">
    <property type="component" value="Chromosome"/>
</dbReference>
<dbReference type="HOGENOM" id="CLU_1569099_0_0_11"/>
<dbReference type="KEGG" id="nfa:NFA_40220"/>
<dbReference type="OrthoDB" id="4774796at2"/>
<gene>
    <name evidence="1" type="ordered locus">NFA_40220</name>
</gene>
<sequence length="170" mass="18964">MMADLSLLRRLLDGWDGPGSKAIPAVVFANYDTLVAEFDSQVPADLEPMARGNGAIRLEWERDCLSFTVELLPEGGMWLCRLSFMFDGRTTDRFFESFDAETVKRFYETGRISRTGTTLTETTRRCCGTTSGGRSMSASGYCTGTRTPRSSSVAGNCMSGWTRMTWRRCL</sequence>
<dbReference type="AlphaFoldDB" id="Q5YSH1"/>
<dbReference type="GeneID" id="61136498"/>
<protein>
    <submittedName>
        <fullName evidence="1">Uncharacterized protein</fullName>
    </submittedName>
</protein>
<proteinExistence type="predicted"/>
<dbReference type="EMBL" id="AP006618">
    <property type="protein sequence ID" value="BAD58870.1"/>
    <property type="molecule type" value="Genomic_DNA"/>
</dbReference>